<gene>
    <name evidence="2" type="ORF">K0U00_37630</name>
</gene>
<comment type="caution">
    <text evidence="2">The sequence shown here is derived from an EMBL/GenBank/DDBJ whole genome shotgun (WGS) entry which is preliminary data.</text>
</comment>
<dbReference type="InterPro" id="IPR011013">
    <property type="entry name" value="Gal_mutarotase_sf_dom"/>
</dbReference>
<dbReference type="EMBL" id="JAHZIK010001839">
    <property type="protein sequence ID" value="MBW7459796.1"/>
    <property type="molecule type" value="Genomic_DNA"/>
</dbReference>
<keyword evidence="3" id="KW-1185">Reference proteome</keyword>
<dbReference type="Gene3D" id="2.60.40.2220">
    <property type="match status" value="1"/>
</dbReference>
<evidence type="ECO:0000313" key="2">
    <source>
        <dbReference type="EMBL" id="MBW7459796.1"/>
    </source>
</evidence>
<protein>
    <submittedName>
        <fullName evidence="2">Alpha-mannosidase</fullName>
    </submittedName>
</protein>
<dbReference type="SUPFAM" id="SSF74650">
    <property type="entry name" value="Galactose mutarotase-like"/>
    <property type="match status" value="1"/>
</dbReference>
<name>A0ABS7CGR0_9BACL</name>
<reference evidence="2 3" key="1">
    <citation type="submission" date="2021-07" db="EMBL/GenBank/DDBJ databases">
        <title>Paenibacillus radiodurans sp. nov., isolated from the southeastern edge of Tengger Desert.</title>
        <authorList>
            <person name="Zhang G."/>
        </authorList>
    </citation>
    <scope>NUCLEOTIDE SEQUENCE [LARGE SCALE GENOMIC DNA]</scope>
    <source>
        <strain evidence="2 3">CCM 7311</strain>
    </source>
</reference>
<sequence length="119" mass="12988">FMSSPVIREAYELNAPVLSAPGIAEPSAGLASCDRDNIIIDTVKLAEDGSGDLVLRLYEAKGASRRSRLRLGFDIISASETDMLEERVIADLQDSIDKREIALSFTPFEVKTVRCSLQA</sequence>
<organism evidence="2 3">
    <name type="scientific">Paenibacillus sepulcri</name>
    <dbReference type="NCBI Taxonomy" id="359917"/>
    <lineage>
        <taxon>Bacteria</taxon>
        <taxon>Bacillati</taxon>
        <taxon>Bacillota</taxon>
        <taxon>Bacilli</taxon>
        <taxon>Bacillales</taxon>
        <taxon>Paenibacillaceae</taxon>
        <taxon>Paenibacillus</taxon>
    </lineage>
</organism>
<accession>A0ABS7CGR0</accession>
<feature type="domain" description="Glycosyl hydrolases family 38 C-terminal" evidence="1">
    <location>
        <begin position="37"/>
        <end position="113"/>
    </location>
</feature>
<dbReference type="Proteomes" id="UP001519887">
    <property type="component" value="Unassembled WGS sequence"/>
</dbReference>
<dbReference type="InterPro" id="IPR041147">
    <property type="entry name" value="GH38_C"/>
</dbReference>
<evidence type="ECO:0000259" key="1">
    <source>
        <dbReference type="Pfam" id="PF17677"/>
    </source>
</evidence>
<dbReference type="Pfam" id="PF17677">
    <property type="entry name" value="Glyco_hydro38C2"/>
    <property type="match status" value="1"/>
</dbReference>
<dbReference type="PANTHER" id="PTHR46017">
    <property type="entry name" value="ALPHA-MANNOSIDASE 2C1"/>
    <property type="match status" value="1"/>
</dbReference>
<evidence type="ECO:0000313" key="3">
    <source>
        <dbReference type="Proteomes" id="UP001519887"/>
    </source>
</evidence>
<proteinExistence type="predicted"/>
<dbReference type="PANTHER" id="PTHR46017:SF1">
    <property type="entry name" value="ALPHA-MANNOSIDASE 2C1"/>
    <property type="match status" value="1"/>
</dbReference>
<feature type="non-terminal residue" evidence="2">
    <location>
        <position position="1"/>
    </location>
</feature>